<dbReference type="AlphaFoldDB" id="A0A644XIT2"/>
<dbReference type="EC" id="2.8.4.4" evidence="2"/>
<proteinExistence type="predicted"/>
<protein>
    <submittedName>
        <fullName evidence="2">Ribosomal protein S12 methylthiotransferase RimO</fullName>
        <ecNumber evidence="2">2.8.4.4</ecNumber>
    </submittedName>
</protein>
<dbReference type="InterPro" id="IPR005840">
    <property type="entry name" value="Ribosomal_uS12_MeSTrfase_RimO"/>
</dbReference>
<dbReference type="Gene3D" id="2.40.50.140">
    <property type="entry name" value="Nucleic acid-binding proteins"/>
    <property type="match status" value="1"/>
</dbReference>
<keyword evidence="2" id="KW-0689">Ribosomal protein</keyword>
<dbReference type="Pfam" id="PF18693">
    <property type="entry name" value="TRAM_2"/>
    <property type="match status" value="1"/>
</dbReference>
<dbReference type="PANTHER" id="PTHR43837">
    <property type="entry name" value="RIBOSOMAL PROTEIN S12 METHYLTHIOTRANSFERASE RIMO"/>
    <property type="match status" value="1"/>
</dbReference>
<dbReference type="GO" id="GO:0005829">
    <property type="term" value="C:cytosol"/>
    <property type="evidence" value="ECO:0007669"/>
    <property type="project" value="TreeGrafter"/>
</dbReference>
<dbReference type="PANTHER" id="PTHR43837:SF1">
    <property type="entry name" value="RIBOSOMAL PROTEIN US12 METHYLTHIOTRANSFERASE RIMO"/>
    <property type="match status" value="1"/>
</dbReference>
<dbReference type="EMBL" id="VSSQ01002228">
    <property type="protein sequence ID" value="MPM14123.1"/>
    <property type="molecule type" value="Genomic_DNA"/>
</dbReference>
<dbReference type="GO" id="GO:0103039">
    <property type="term" value="F:protein methylthiotransferase activity"/>
    <property type="evidence" value="ECO:0007669"/>
    <property type="project" value="UniProtKB-EC"/>
</dbReference>
<reference evidence="2" key="1">
    <citation type="submission" date="2019-08" db="EMBL/GenBank/DDBJ databases">
        <authorList>
            <person name="Kucharzyk K."/>
            <person name="Murdoch R.W."/>
            <person name="Higgins S."/>
            <person name="Loffler F."/>
        </authorList>
    </citation>
    <scope>NUCLEOTIDE SEQUENCE</scope>
</reference>
<dbReference type="InterPro" id="IPR012340">
    <property type="entry name" value="NA-bd_OB-fold"/>
</dbReference>
<feature type="domain" description="TRAM" evidence="1">
    <location>
        <begin position="26"/>
        <end position="91"/>
    </location>
</feature>
<dbReference type="GO" id="GO:0005840">
    <property type="term" value="C:ribosome"/>
    <property type="evidence" value="ECO:0007669"/>
    <property type="project" value="UniProtKB-KW"/>
</dbReference>
<organism evidence="2">
    <name type="scientific">bioreactor metagenome</name>
    <dbReference type="NCBI Taxonomy" id="1076179"/>
    <lineage>
        <taxon>unclassified sequences</taxon>
        <taxon>metagenomes</taxon>
        <taxon>ecological metagenomes</taxon>
    </lineage>
</organism>
<keyword evidence="2" id="KW-0687">Ribonucleoprotein</keyword>
<gene>
    <name evidence="2" type="primary">rimO_20</name>
    <name evidence="2" type="ORF">SDC9_60483</name>
</gene>
<name>A0A644XIT2_9ZZZZ</name>
<dbReference type="InterPro" id="IPR002792">
    <property type="entry name" value="TRAM_dom"/>
</dbReference>
<sequence>MPEEVKQRRLGELMQAQQAVSAARNRARIGKRVEVLVEGYDGTRAYGRSYAEAPDVDGRVYFTAKTLPAVGSYVSVKLTEALEYDMIGELV</sequence>
<accession>A0A644XIT2</accession>
<evidence type="ECO:0000259" key="1">
    <source>
        <dbReference type="PROSITE" id="PS50926"/>
    </source>
</evidence>
<comment type="caution">
    <text evidence="2">The sequence shown here is derived from an EMBL/GenBank/DDBJ whole genome shotgun (WGS) entry which is preliminary data.</text>
</comment>
<evidence type="ECO:0000313" key="2">
    <source>
        <dbReference type="EMBL" id="MPM14123.1"/>
    </source>
</evidence>
<keyword evidence="2" id="KW-0808">Transferase</keyword>
<dbReference type="PROSITE" id="PS50926">
    <property type="entry name" value="TRAM"/>
    <property type="match status" value="1"/>
</dbReference>
<dbReference type="GO" id="GO:0051539">
    <property type="term" value="F:4 iron, 4 sulfur cluster binding"/>
    <property type="evidence" value="ECO:0007669"/>
    <property type="project" value="InterPro"/>
</dbReference>
<dbReference type="GO" id="GO:0035599">
    <property type="term" value="F:aspartic acid methylthiotransferase activity"/>
    <property type="evidence" value="ECO:0007669"/>
    <property type="project" value="TreeGrafter"/>
</dbReference>